<dbReference type="GO" id="GO:0034227">
    <property type="term" value="P:tRNA thio-modification"/>
    <property type="evidence" value="ECO:0007669"/>
    <property type="project" value="InterPro"/>
</dbReference>
<evidence type="ECO:0000256" key="4">
    <source>
        <dbReference type="ARBA" id="ARBA00022786"/>
    </source>
</evidence>
<accession>A0A0R0LYX8</accession>
<gene>
    <name evidence="6" type="ORF">M153_2350001</name>
</gene>
<evidence type="ECO:0000313" key="7">
    <source>
        <dbReference type="Proteomes" id="UP000051530"/>
    </source>
</evidence>
<dbReference type="SUPFAM" id="SSF54285">
    <property type="entry name" value="MoaD/ThiS"/>
    <property type="match status" value="1"/>
</dbReference>
<dbReference type="Proteomes" id="UP000051530">
    <property type="component" value="Unassembled WGS sequence"/>
</dbReference>
<dbReference type="EMBL" id="LGUB01000064">
    <property type="protein sequence ID" value="KRH94505.1"/>
    <property type="molecule type" value="Genomic_DNA"/>
</dbReference>
<evidence type="ECO:0000256" key="3">
    <source>
        <dbReference type="ARBA" id="ARBA00022694"/>
    </source>
</evidence>
<comment type="subcellular location">
    <subcellularLocation>
        <location evidence="5">Cytoplasm</location>
    </subcellularLocation>
</comment>
<comment type="pathway">
    <text evidence="5">tRNA modification; 5-methoxycarbonylmethyl-2-thiouridine-tRNA biosynthesis.</text>
</comment>
<dbReference type="Gene3D" id="3.10.20.30">
    <property type="match status" value="1"/>
</dbReference>
<dbReference type="Pfam" id="PF09138">
    <property type="entry name" value="Urm1"/>
    <property type="match status" value="1"/>
</dbReference>
<keyword evidence="4" id="KW-0833">Ubl conjugation pathway</keyword>
<dbReference type="UniPathway" id="UPA00988"/>
<proteinExistence type="inferred from homology"/>
<dbReference type="GO" id="GO:0005737">
    <property type="term" value="C:cytoplasm"/>
    <property type="evidence" value="ECO:0007669"/>
    <property type="project" value="UniProtKB-SubCell"/>
</dbReference>
<comment type="similarity">
    <text evidence="5">Belongs to the URM1 family.</text>
</comment>
<evidence type="ECO:0000313" key="6">
    <source>
        <dbReference type="EMBL" id="KRH94505.1"/>
    </source>
</evidence>
<comment type="caution">
    <text evidence="6">The sequence shown here is derived from an EMBL/GenBank/DDBJ whole genome shotgun (WGS) entry which is preliminary data.</text>
</comment>
<dbReference type="InterPro" id="IPR012675">
    <property type="entry name" value="Beta-grasp_dom_sf"/>
</dbReference>
<keyword evidence="3 5" id="KW-0819">tRNA processing</keyword>
<keyword evidence="1 5" id="KW-0963">Cytoplasm</keyword>
<evidence type="ECO:0000256" key="2">
    <source>
        <dbReference type="ARBA" id="ARBA00022499"/>
    </source>
</evidence>
<reference evidence="6 7" key="1">
    <citation type="submission" date="2015-07" db="EMBL/GenBank/DDBJ databases">
        <title>The genome of Pseudoloma neurophilia, a relevant intracellular parasite of the zebrafish.</title>
        <authorList>
            <person name="Ndikumana S."/>
            <person name="Pelin A."/>
            <person name="Sanders J."/>
            <person name="Corradi N."/>
        </authorList>
    </citation>
    <scope>NUCLEOTIDE SEQUENCE [LARGE SCALE GENOMIC DNA]</scope>
    <source>
        <strain evidence="6 7">MK1</strain>
    </source>
</reference>
<dbReference type="OrthoDB" id="10248987at2759"/>
<name>A0A0R0LYX8_9MICR</name>
<protein>
    <recommendedName>
        <fullName evidence="5">Ubiquitin-related modifier 1</fullName>
    </recommendedName>
</protein>
<dbReference type="InterPro" id="IPR016155">
    <property type="entry name" value="Mopterin_synth/thiamin_S_b"/>
</dbReference>
<dbReference type="AlphaFoldDB" id="A0A0R0LYX8"/>
<keyword evidence="7" id="KW-1185">Reference proteome</keyword>
<organism evidence="6 7">
    <name type="scientific">Pseudoloma neurophilia</name>
    <dbReference type="NCBI Taxonomy" id="146866"/>
    <lineage>
        <taxon>Eukaryota</taxon>
        <taxon>Fungi</taxon>
        <taxon>Fungi incertae sedis</taxon>
        <taxon>Microsporidia</taxon>
        <taxon>Pseudoloma</taxon>
    </lineage>
</organism>
<dbReference type="VEuPathDB" id="MicrosporidiaDB:M153_2350001"/>
<keyword evidence="2" id="KW-1017">Isopeptide bond</keyword>
<dbReference type="InterPro" id="IPR015221">
    <property type="entry name" value="Urm1"/>
</dbReference>
<evidence type="ECO:0000256" key="5">
    <source>
        <dbReference type="RuleBase" id="RU361182"/>
    </source>
</evidence>
<sequence length="42" mass="4660">IFDSNNLPDGMLCMINDIDIECLDNSLEPDDHVIFINSLHGG</sequence>
<feature type="non-terminal residue" evidence="6">
    <location>
        <position position="1"/>
    </location>
</feature>
<evidence type="ECO:0000256" key="1">
    <source>
        <dbReference type="ARBA" id="ARBA00022490"/>
    </source>
</evidence>